<protein>
    <submittedName>
        <fullName evidence="2">Uncharacterized protein</fullName>
    </submittedName>
</protein>
<feature type="coiled-coil region" evidence="1">
    <location>
        <begin position="68"/>
        <end position="95"/>
    </location>
</feature>
<dbReference type="Proteomes" id="UP000006769">
    <property type="component" value="Unassembled WGS sequence"/>
</dbReference>
<evidence type="ECO:0000313" key="3">
    <source>
        <dbReference type="Proteomes" id="UP000006769"/>
    </source>
</evidence>
<proteinExistence type="predicted"/>
<evidence type="ECO:0000313" key="2">
    <source>
        <dbReference type="EMBL" id="EKE39491.1"/>
    </source>
</evidence>
<keyword evidence="1" id="KW-0175">Coiled coil</keyword>
<reference evidence="2 3" key="1">
    <citation type="submission" date="2011-11" db="EMBL/GenBank/DDBJ databases">
        <authorList>
            <person name="Hannick L."/>
            <person name="Karamycheva S."/>
            <person name="Lorenzi H."/>
            <person name="Caler E."/>
        </authorList>
    </citation>
    <scope>NUCLEOTIDE SEQUENCE [LARGE SCALE GENOMIC DNA]</scope>
    <source>
        <strain evidence="2 3">P19</strain>
    </source>
</reference>
<dbReference type="RefSeq" id="XP_008858170.1">
    <property type="nucleotide sequence ID" value="XM_008859948.1"/>
</dbReference>
<sequence>MSNEHLIHQLENEIQKLKKRVEEMELIEEFPSAIDAFKYILQVSNNNDNRKVKQLIQLYEKQFNEKDILVANEIKNQLTNKIEEYNELIKNKEIKGIILTVISQERKEEQKVIEKVIELFNLNKINEQRKDELLQYFDSCLIELEILKKEIGSYQKGIRNEMPKPIRIISHSPSFENFNSLPTTKSPKINNYGEIAKIIESTFKINSDTIMILMNTIHMNKMNFLTENYSSLEKITKEGLVNIIKGNENVMIFFFLKRNIIVGIYFNTPLQPDKQIKENDQFLLFIIEDTTITFCHQKREQGTLIRLGKEDNDFNDSWIEIENGFKLYQEKSGTVFTIPKLILSFDEKYMNEFVIQKKSILFPNTKYELNKIAALKWFN</sequence>
<dbReference type="OrthoDB" id="28925at2759"/>
<dbReference type="GeneID" id="20074347"/>
<organism evidence="2 3">
    <name type="scientific">Entamoeba nuttalli (strain P19)</name>
    <name type="common">Amoeba</name>
    <dbReference type="NCBI Taxonomy" id="1076696"/>
    <lineage>
        <taxon>Eukaryota</taxon>
        <taxon>Amoebozoa</taxon>
        <taxon>Evosea</taxon>
        <taxon>Archamoebae</taxon>
        <taxon>Mastigamoebida</taxon>
        <taxon>Entamoebidae</taxon>
        <taxon>Entamoeba</taxon>
    </lineage>
</organism>
<gene>
    <name evidence="2" type="ORF">ENU1_125900</name>
</gene>
<name>K2GAF2_ENTNP</name>
<dbReference type="VEuPathDB" id="AmoebaDB:ENU1_125900"/>
<dbReference type="OMA" id="CTYRENI"/>
<evidence type="ECO:0000256" key="1">
    <source>
        <dbReference type="SAM" id="Coils"/>
    </source>
</evidence>
<accession>K2GAF2</accession>
<dbReference type="EMBL" id="JH927540">
    <property type="protein sequence ID" value="EKE39491.1"/>
    <property type="molecule type" value="Genomic_DNA"/>
</dbReference>
<dbReference type="AlphaFoldDB" id="K2GAF2"/>